<evidence type="ECO:0000256" key="1">
    <source>
        <dbReference type="SAM" id="MobiDB-lite"/>
    </source>
</evidence>
<comment type="caution">
    <text evidence="4">The sequence shown here is derived from an EMBL/GenBank/DDBJ whole genome shotgun (WGS) entry which is preliminary data.</text>
</comment>
<evidence type="ECO:0000313" key="5">
    <source>
        <dbReference type="Proteomes" id="UP001156703"/>
    </source>
</evidence>
<dbReference type="Proteomes" id="UP001156703">
    <property type="component" value="Unassembled WGS sequence"/>
</dbReference>
<gene>
    <name evidence="4" type="ORF">GCM10007925_06110</name>
</gene>
<feature type="transmembrane region" description="Helical" evidence="2">
    <location>
        <begin position="97"/>
        <end position="124"/>
    </location>
</feature>
<keyword evidence="3" id="KW-0732">Signal</keyword>
<feature type="compositionally biased region" description="Basic and acidic residues" evidence="1">
    <location>
        <begin position="35"/>
        <end position="44"/>
    </location>
</feature>
<keyword evidence="5" id="KW-1185">Reference proteome</keyword>
<keyword evidence="2" id="KW-1133">Transmembrane helix</keyword>
<keyword evidence="2" id="KW-0472">Membrane</keyword>
<proteinExistence type="predicted"/>
<feature type="signal peptide" evidence="3">
    <location>
        <begin position="1"/>
        <end position="22"/>
    </location>
</feature>
<feature type="chain" id="PRO_5046263090" evidence="3">
    <location>
        <begin position="23"/>
        <end position="343"/>
    </location>
</feature>
<sequence length="343" mass="37523">MKRIHAGTIALCLAMATSPSQAAVKGAPTSSNTDSRQKQNHGADEVTKALRQIASAQAKQSERGEYEKPCADGEYNNRSDLCAQWYAARAARDAADWAYWAVFWGVASLVLSVLGLVALLRSLLQTERALREARRGNRISLLDGRRARREYSEAKELAAATLAETKRAGDAAERSVIEARRIGEAQVRCYLTGIRAQIGFAKGGATLINCFVKNTGQTPARNVRCTAELAFQSGSEYQFLSDRFPGTTPFEVEIAAGAEERIAYTVKASYEDWSPPPEEVFHISVRVDITAVDVFGQSIPTVVERFSAVFSTKPSKANWIEAERSGHVVFEEKSPSQQLAATK</sequence>
<keyword evidence="2" id="KW-0812">Transmembrane</keyword>
<protein>
    <submittedName>
        <fullName evidence="4">Uncharacterized protein</fullName>
    </submittedName>
</protein>
<feature type="region of interest" description="Disordered" evidence="1">
    <location>
        <begin position="23"/>
        <end position="44"/>
    </location>
</feature>
<evidence type="ECO:0000256" key="2">
    <source>
        <dbReference type="SAM" id="Phobius"/>
    </source>
</evidence>
<dbReference type="EMBL" id="BSOO01000004">
    <property type="protein sequence ID" value="GLR46900.1"/>
    <property type="molecule type" value="Genomic_DNA"/>
</dbReference>
<reference evidence="5" key="1">
    <citation type="journal article" date="2019" name="Int. J. Syst. Evol. Microbiol.">
        <title>The Global Catalogue of Microorganisms (GCM) 10K type strain sequencing project: providing services to taxonomists for standard genome sequencing and annotation.</title>
        <authorList>
            <consortium name="The Broad Institute Genomics Platform"/>
            <consortium name="The Broad Institute Genome Sequencing Center for Infectious Disease"/>
            <person name="Wu L."/>
            <person name="Ma J."/>
        </authorList>
    </citation>
    <scope>NUCLEOTIDE SEQUENCE [LARGE SCALE GENOMIC DNA]</scope>
    <source>
        <strain evidence="5">NBRC 102146</strain>
    </source>
</reference>
<accession>A0ABQ5Z2A9</accession>
<name>A0ABQ5Z2A9_9SPHN</name>
<evidence type="ECO:0000313" key="4">
    <source>
        <dbReference type="EMBL" id="GLR46900.1"/>
    </source>
</evidence>
<organism evidence="4 5">
    <name type="scientific">Sphingomonas astaxanthinifaciens DSM 22298</name>
    <dbReference type="NCBI Taxonomy" id="1123267"/>
    <lineage>
        <taxon>Bacteria</taxon>
        <taxon>Pseudomonadati</taxon>
        <taxon>Pseudomonadota</taxon>
        <taxon>Alphaproteobacteria</taxon>
        <taxon>Sphingomonadales</taxon>
        <taxon>Sphingomonadaceae</taxon>
        <taxon>Sphingomonas</taxon>
    </lineage>
</organism>
<evidence type="ECO:0000256" key="3">
    <source>
        <dbReference type="SAM" id="SignalP"/>
    </source>
</evidence>